<evidence type="ECO:0000313" key="1">
    <source>
        <dbReference type="EMBL" id="CAF1344078.1"/>
    </source>
</evidence>
<proteinExistence type="predicted"/>
<dbReference type="Proteomes" id="UP000681722">
    <property type="component" value="Unassembled WGS sequence"/>
</dbReference>
<protein>
    <submittedName>
        <fullName evidence="1">Uncharacterized protein</fullName>
    </submittedName>
</protein>
<dbReference type="OrthoDB" id="9984661at2759"/>
<dbReference type="EMBL" id="CAJNOQ010014555">
    <property type="protein sequence ID" value="CAF1344078.1"/>
    <property type="molecule type" value="Genomic_DNA"/>
</dbReference>
<dbReference type="AlphaFoldDB" id="A0A815GS28"/>
<dbReference type="EMBL" id="CAJOBC010060479">
    <property type="protein sequence ID" value="CAF4208037.1"/>
    <property type="molecule type" value="Genomic_DNA"/>
</dbReference>
<reference evidence="1" key="1">
    <citation type="submission" date="2021-02" db="EMBL/GenBank/DDBJ databases">
        <authorList>
            <person name="Nowell W R."/>
        </authorList>
    </citation>
    <scope>NUCLEOTIDE SEQUENCE</scope>
</reference>
<sequence length="188" mass="22187">MANLPSNVNHIVIWLDQRFSLPGSNERMKEKFRHVTNPLKTFDKPTVCIDFIDSVKDKKIFLITTGPFAQDLVREVHDLPQIEFIYIYTHDINDHSRWVRQYSKIGIEHLINFDENLLECLIHDIGGYLMRDGDKCERGRELIQAKQLYEYAKGLYDQMSTENEEFKEISNELHQRITKLSSKSRLKS</sequence>
<evidence type="ECO:0000313" key="3">
    <source>
        <dbReference type="Proteomes" id="UP000663829"/>
    </source>
</evidence>
<accession>A0A815GS28</accession>
<evidence type="ECO:0000313" key="2">
    <source>
        <dbReference type="EMBL" id="CAF4208037.1"/>
    </source>
</evidence>
<dbReference type="Proteomes" id="UP000663829">
    <property type="component" value="Unassembled WGS sequence"/>
</dbReference>
<name>A0A815GS28_9BILA</name>
<comment type="caution">
    <text evidence="1">The sequence shown here is derived from an EMBL/GenBank/DDBJ whole genome shotgun (WGS) entry which is preliminary data.</text>
</comment>
<keyword evidence="3" id="KW-1185">Reference proteome</keyword>
<organism evidence="1 3">
    <name type="scientific">Didymodactylos carnosus</name>
    <dbReference type="NCBI Taxonomy" id="1234261"/>
    <lineage>
        <taxon>Eukaryota</taxon>
        <taxon>Metazoa</taxon>
        <taxon>Spiralia</taxon>
        <taxon>Gnathifera</taxon>
        <taxon>Rotifera</taxon>
        <taxon>Eurotatoria</taxon>
        <taxon>Bdelloidea</taxon>
        <taxon>Philodinida</taxon>
        <taxon>Philodinidae</taxon>
        <taxon>Didymodactylos</taxon>
    </lineage>
</organism>
<gene>
    <name evidence="1" type="ORF">GPM918_LOCUS30580</name>
    <name evidence="2" type="ORF">SRO942_LOCUS31199</name>
</gene>